<evidence type="ECO:0000256" key="13">
    <source>
        <dbReference type="SAM" id="MobiDB-lite"/>
    </source>
</evidence>
<dbReference type="InterPro" id="IPR003961">
    <property type="entry name" value="FN3_dom"/>
</dbReference>
<dbReference type="Proteomes" id="UP000290572">
    <property type="component" value="Unassembled WGS sequence"/>
</dbReference>
<organism evidence="16 17">
    <name type="scientific">Labeo rohita</name>
    <name type="common">Indian major carp</name>
    <name type="synonym">Cyprinus rohita</name>
    <dbReference type="NCBI Taxonomy" id="84645"/>
    <lineage>
        <taxon>Eukaryota</taxon>
        <taxon>Metazoa</taxon>
        <taxon>Chordata</taxon>
        <taxon>Craniata</taxon>
        <taxon>Vertebrata</taxon>
        <taxon>Euteleostomi</taxon>
        <taxon>Actinopterygii</taxon>
        <taxon>Neopterygii</taxon>
        <taxon>Teleostei</taxon>
        <taxon>Ostariophysi</taxon>
        <taxon>Cypriniformes</taxon>
        <taxon>Cyprinidae</taxon>
        <taxon>Labeoninae</taxon>
        <taxon>Labeonini</taxon>
        <taxon>Labeo</taxon>
    </lineage>
</organism>
<feature type="domain" description="Fibronectin type-III" evidence="15">
    <location>
        <begin position="117"/>
        <end position="212"/>
    </location>
</feature>
<dbReference type="FunFam" id="2.60.40.10:FF:000690">
    <property type="entry name" value="Cytokine receptor like factor 1"/>
    <property type="match status" value="1"/>
</dbReference>
<dbReference type="STRING" id="84645.A0A498NSP3"/>
<keyword evidence="10" id="KW-0393">Immunoglobulin domain</keyword>
<dbReference type="InterPro" id="IPR051291">
    <property type="entry name" value="CIMAP"/>
</dbReference>
<name>A0A498NSP3_LABRO</name>
<evidence type="ECO:0000256" key="4">
    <source>
        <dbReference type="ARBA" id="ARBA00022553"/>
    </source>
</evidence>
<feature type="domain" description="Fibronectin type-III" evidence="15">
    <location>
        <begin position="217"/>
        <end position="321"/>
    </location>
</feature>
<feature type="chain" id="PRO_5019806424" description="Cytokine receptor-like factor 1" evidence="14">
    <location>
        <begin position="17"/>
        <end position="620"/>
    </location>
</feature>
<dbReference type="SMART" id="SM00060">
    <property type="entry name" value="FN3"/>
    <property type="match status" value="2"/>
</dbReference>
<evidence type="ECO:0000256" key="9">
    <source>
        <dbReference type="ARBA" id="ARBA00023180"/>
    </source>
</evidence>
<evidence type="ECO:0000256" key="10">
    <source>
        <dbReference type="ARBA" id="ARBA00023319"/>
    </source>
</evidence>
<dbReference type="GO" id="GO:0005856">
    <property type="term" value="C:cytoskeleton"/>
    <property type="evidence" value="ECO:0007669"/>
    <property type="project" value="TreeGrafter"/>
</dbReference>
<feature type="compositionally biased region" description="Polar residues" evidence="13">
    <location>
        <begin position="550"/>
        <end position="575"/>
    </location>
</feature>
<dbReference type="InterPro" id="IPR036116">
    <property type="entry name" value="FN3_sf"/>
</dbReference>
<feature type="signal peptide" evidence="14">
    <location>
        <begin position="1"/>
        <end position="16"/>
    </location>
</feature>
<keyword evidence="17" id="KW-1185">Reference proteome</keyword>
<keyword evidence="3" id="KW-0964">Secreted</keyword>
<dbReference type="SUPFAM" id="SSF49265">
    <property type="entry name" value="Fibronectin type III"/>
    <property type="match status" value="2"/>
</dbReference>
<proteinExistence type="inferred from homology"/>
<dbReference type="InterPro" id="IPR010457">
    <property type="entry name" value="IgC2-like_lig-bd"/>
</dbReference>
<feature type="region of interest" description="Disordered" evidence="13">
    <location>
        <begin position="512"/>
        <end position="589"/>
    </location>
</feature>
<evidence type="ECO:0000256" key="8">
    <source>
        <dbReference type="ARBA" id="ARBA00023170"/>
    </source>
</evidence>
<dbReference type="InterPro" id="IPR015152">
    <property type="entry name" value="Growth/epo_recpt_lig-bind"/>
</dbReference>
<evidence type="ECO:0000256" key="14">
    <source>
        <dbReference type="SAM" id="SignalP"/>
    </source>
</evidence>
<protein>
    <recommendedName>
        <fullName evidence="11">Cytokine receptor-like factor 1</fullName>
    </recommendedName>
    <alternativeName>
        <fullName evidence="12">Cytokine-like factor 1</fullName>
    </alternativeName>
</protein>
<sequence>MICLLFLLHCAAGVLSSSTQVATIYPQDPALPIGSSLTATCSVNPDHGIHAGSLYWTLNGKRLPSSTYSILSPTVLSVTLPRLTGSRQRSGDNLVCHNSGGHVLAGSCIYVGMPPEKPVNLTCWSRNTKDLTCRWAPGGQGETFIKTKYTLKYKLRWYGREKECEDYSAGEPYTCYIPRDLALFTPYEIWVEASNQLGTATSDVIYLDILDVVTTDPPTDVTVSRVGDLEDQLTVRWGTPPALKDFLFQAKYQIRYRLEESSDWKVVDDVGNQTSCRLAGLRPGTVYFVQVRCNPVGILGSRKAGIWSDWSHPTAASTPHSERLLTGSCDSKVGQQNSTLRRDLKQFFGWVRKHAYGCSGMSIKLYDQWRVWLQKSHKTRNQVGPGPGRYALPPTIGYINHDYTKPSSPAYSFHSRMSSNMVSVDSSPGPQYHVDAKMTRFGRDGTPSYSMLGRKKKTADTFQTPGPGAYSPEKAPPLNLHHRPPSYTMAYRTRYRSVDPVPAPNRYTLPNLFGPHVPHKPSSASFTMSARRKAGAPSEDLSMTPGPGRYNSTDPSVYLNRQPSFSLQSRSNIPTDATRKPGPGTHSPEKVMAHLPRAPSFSMGVRHSEFVTPLIVDVLD</sequence>
<comment type="caution">
    <text evidence="16">The sequence shown here is derived from an EMBL/GenBank/DDBJ whole genome shotgun (WGS) entry which is preliminary data.</text>
</comment>
<evidence type="ECO:0000256" key="1">
    <source>
        <dbReference type="ARBA" id="ARBA00004613"/>
    </source>
</evidence>
<dbReference type="Pfam" id="PF09067">
    <property type="entry name" value="EpoR_lig-bind"/>
    <property type="match status" value="1"/>
</dbReference>
<dbReference type="Pfam" id="PF07004">
    <property type="entry name" value="SHIPPO-rpt"/>
    <property type="match status" value="4"/>
</dbReference>
<dbReference type="InterPro" id="IPR036179">
    <property type="entry name" value="Ig-like_dom_sf"/>
</dbReference>
<evidence type="ECO:0000256" key="12">
    <source>
        <dbReference type="ARBA" id="ARBA00078172"/>
    </source>
</evidence>
<dbReference type="CDD" id="cd00063">
    <property type="entry name" value="FN3"/>
    <property type="match status" value="2"/>
</dbReference>
<dbReference type="SUPFAM" id="SSF48726">
    <property type="entry name" value="Immunoglobulin"/>
    <property type="match status" value="1"/>
</dbReference>
<dbReference type="GO" id="GO:0097058">
    <property type="term" value="C:CRLF-CLCF1 complex"/>
    <property type="evidence" value="ECO:0007669"/>
    <property type="project" value="UniProtKB-ARBA"/>
</dbReference>
<evidence type="ECO:0000256" key="5">
    <source>
        <dbReference type="ARBA" id="ARBA00022729"/>
    </source>
</evidence>
<evidence type="ECO:0000313" key="16">
    <source>
        <dbReference type="EMBL" id="RXN34798.1"/>
    </source>
</evidence>
<evidence type="ECO:0000256" key="2">
    <source>
        <dbReference type="ARBA" id="ARBA00010890"/>
    </source>
</evidence>
<evidence type="ECO:0000256" key="3">
    <source>
        <dbReference type="ARBA" id="ARBA00022525"/>
    </source>
</evidence>
<dbReference type="Gene3D" id="2.60.40.10">
    <property type="entry name" value="Immunoglobulins"/>
    <property type="match status" value="3"/>
</dbReference>
<keyword evidence="8 16" id="KW-0675">Receptor</keyword>
<keyword evidence="4" id="KW-0597">Phosphoprotein</keyword>
<dbReference type="GO" id="GO:0043524">
    <property type="term" value="P:negative regulation of neuron apoptotic process"/>
    <property type="evidence" value="ECO:0007669"/>
    <property type="project" value="UniProtKB-ARBA"/>
</dbReference>
<gene>
    <name evidence="16" type="ORF">ROHU_014719</name>
</gene>
<keyword evidence="5 14" id="KW-0732">Signal</keyword>
<evidence type="ECO:0000256" key="6">
    <source>
        <dbReference type="ARBA" id="ARBA00022737"/>
    </source>
</evidence>
<dbReference type="FunFam" id="2.60.40.10:FF:000281">
    <property type="entry name" value="Cytokine receptor like factor 1"/>
    <property type="match status" value="1"/>
</dbReference>
<accession>A0A498NSP3</accession>
<evidence type="ECO:0000313" key="17">
    <source>
        <dbReference type="Proteomes" id="UP000290572"/>
    </source>
</evidence>
<keyword evidence="6" id="KW-0677">Repeat</keyword>
<dbReference type="PROSITE" id="PS50853">
    <property type="entry name" value="FN3"/>
    <property type="match status" value="2"/>
</dbReference>
<feature type="region of interest" description="Disordered" evidence="13">
    <location>
        <begin position="443"/>
        <end position="481"/>
    </location>
</feature>
<dbReference type="FunFam" id="2.60.40.10:FF:000386">
    <property type="entry name" value="Cytokine receptor like factor 1"/>
    <property type="match status" value="1"/>
</dbReference>
<evidence type="ECO:0000256" key="7">
    <source>
        <dbReference type="ARBA" id="ARBA00023157"/>
    </source>
</evidence>
<dbReference type="Pfam" id="PF06328">
    <property type="entry name" value="Lep_receptor_Ig"/>
    <property type="match status" value="1"/>
</dbReference>
<comment type="subcellular location">
    <subcellularLocation>
        <location evidence="1">Secreted</location>
    </subcellularLocation>
</comment>
<evidence type="ECO:0000259" key="15">
    <source>
        <dbReference type="PROSITE" id="PS50853"/>
    </source>
</evidence>
<evidence type="ECO:0000256" key="11">
    <source>
        <dbReference type="ARBA" id="ARBA00068088"/>
    </source>
</evidence>
<keyword evidence="7" id="KW-1015">Disulfide bond</keyword>
<dbReference type="InterPro" id="IPR010736">
    <property type="entry name" value="SHIPPO-rpt"/>
</dbReference>
<dbReference type="EMBL" id="QBIY01011165">
    <property type="protein sequence ID" value="RXN34798.1"/>
    <property type="molecule type" value="Genomic_DNA"/>
</dbReference>
<dbReference type="Pfam" id="PF00041">
    <property type="entry name" value="fn3"/>
    <property type="match status" value="1"/>
</dbReference>
<dbReference type="AlphaFoldDB" id="A0A498NSP3"/>
<dbReference type="PANTHER" id="PTHR21580">
    <property type="entry name" value="SHIPPO-1-RELATED"/>
    <property type="match status" value="1"/>
</dbReference>
<dbReference type="PANTHER" id="PTHR21580:SF57">
    <property type="entry name" value="OUTER DENSE FIBER OF SPERM TAILS 3-LIKE 2-RELATED"/>
    <property type="match status" value="1"/>
</dbReference>
<keyword evidence="9" id="KW-0325">Glycoprotein</keyword>
<comment type="similarity">
    <text evidence="2">Belongs to the type I cytokine receptor family. Type 3 subfamily.</text>
</comment>
<dbReference type="InterPro" id="IPR013783">
    <property type="entry name" value="Ig-like_fold"/>
</dbReference>
<reference evidence="16 17" key="1">
    <citation type="submission" date="2018-03" db="EMBL/GenBank/DDBJ databases">
        <title>Draft genome sequence of Rohu Carp (Labeo rohita).</title>
        <authorList>
            <person name="Das P."/>
            <person name="Kushwaha B."/>
            <person name="Joshi C.G."/>
            <person name="Kumar D."/>
            <person name="Nagpure N.S."/>
            <person name="Sahoo L."/>
            <person name="Das S.P."/>
            <person name="Bit A."/>
            <person name="Patnaik S."/>
            <person name="Meher P.K."/>
            <person name="Jayasankar P."/>
            <person name="Koringa P.G."/>
            <person name="Patel N.V."/>
            <person name="Hinsu A.T."/>
            <person name="Kumar R."/>
            <person name="Pandey M."/>
            <person name="Agarwal S."/>
            <person name="Srivastava S."/>
            <person name="Singh M."/>
            <person name="Iquebal M.A."/>
            <person name="Jaiswal S."/>
            <person name="Angadi U.B."/>
            <person name="Kumar N."/>
            <person name="Raza M."/>
            <person name="Shah T.M."/>
            <person name="Rai A."/>
            <person name="Jena J.K."/>
        </authorList>
    </citation>
    <scope>NUCLEOTIDE SEQUENCE [LARGE SCALE GENOMIC DNA]</scope>
    <source>
        <strain evidence="16">DASCIFA01</strain>
        <tissue evidence="16">Testis</tissue>
    </source>
</reference>